<dbReference type="Gene3D" id="1.10.238.10">
    <property type="entry name" value="EF-hand"/>
    <property type="match status" value="1"/>
</dbReference>
<evidence type="ECO:0000313" key="2">
    <source>
        <dbReference type="EMBL" id="WZN65291.1"/>
    </source>
</evidence>
<dbReference type="EMBL" id="CP151511">
    <property type="protein sequence ID" value="WZN65291.1"/>
    <property type="molecule type" value="Genomic_DNA"/>
</dbReference>
<dbReference type="AlphaFoldDB" id="A0AAX4PGV3"/>
<keyword evidence="2" id="KW-0969">Cilium</keyword>
<dbReference type="PANTHER" id="PTHR12932:SF9">
    <property type="entry name" value="TUBULIN POLYMERIZATION-PROMOTING PROTEIN HOMOLOG"/>
    <property type="match status" value="1"/>
</dbReference>
<dbReference type="InterPro" id="IPR008907">
    <property type="entry name" value="TPP/p25"/>
</dbReference>
<dbReference type="PANTHER" id="PTHR12932">
    <property type="entry name" value="P25 ALPHA-RELATED"/>
    <property type="match status" value="1"/>
</dbReference>
<evidence type="ECO:0000313" key="3">
    <source>
        <dbReference type="Proteomes" id="UP001472866"/>
    </source>
</evidence>
<accession>A0AAX4PGV3</accession>
<dbReference type="InterPro" id="IPR011992">
    <property type="entry name" value="EF-hand-dom_pair"/>
</dbReference>
<keyword evidence="2" id="KW-0282">Flagellum</keyword>
<proteinExistence type="inferred from homology"/>
<keyword evidence="3" id="KW-1185">Reference proteome</keyword>
<gene>
    <name evidence="2" type="ORF">HKI87_11g68480</name>
</gene>
<keyword evidence="2" id="KW-0966">Cell projection</keyword>
<sequence>MIGKTKKKLLELQREENPVVCIVKFYQFLELHLKHRVKAKMGRSLKVDHMTMRHITKSSQVVYGANQNTEKMDEMSTASTTFTEIIRPVFEHYCSYGEKHNYVYMRRGQFLKFARDCRLMNETTDLTELNLIFQKINAQSKKSGDHEQRLSLYEFYLACELIASRIYPGKELEECLRLLYDNNVSPYAQTVPRVDHRGDALMNPGVLEVVRTHQKQLRAIFDYYSKMDQVYGRSLSWKDITHHQNHISINEFLKFAADFAIIPDLLTKSQLTMCFREANFGPKRTSHDTTRLTFPEFEDCLGRCALLGFRYYFKDEDAVKEAKFATHYSEAAKLVWLRAAAKEEAYKFYKKVNTTENARRKSIAAERVNKRNAKLQLKHSETVETVDLRDDNKTKARLHYYPEAGLPAKFHPFTAQMVTSHKMKEEEDRQILYYFHSLKRLEAAQRLKDRVRERETLEKRAGLPNNQRTKWPSQFPPVLKQLSMTLPAKPSTAPSLVG</sequence>
<dbReference type="SUPFAM" id="SSF47473">
    <property type="entry name" value="EF-hand"/>
    <property type="match status" value="1"/>
</dbReference>
<reference evidence="2 3" key="1">
    <citation type="submission" date="2024-03" db="EMBL/GenBank/DDBJ databases">
        <title>Complete genome sequence of the green alga Chloropicon roscoffensis RCC1871.</title>
        <authorList>
            <person name="Lemieux C."/>
            <person name="Pombert J.-F."/>
            <person name="Otis C."/>
            <person name="Turmel M."/>
        </authorList>
    </citation>
    <scope>NUCLEOTIDE SEQUENCE [LARGE SCALE GENOMIC DNA]</scope>
    <source>
        <strain evidence="2 3">RCC1871</strain>
    </source>
</reference>
<dbReference type="GO" id="GO:0032273">
    <property type="term" value="P:positive regulation of protein polymerization"/>
    <property type="evidence" value="ECO:0007669"/>
    <property type="project" value="TreeGrafter"/>
</dbReference>
<protein>
    <submittedName>
        <fullName evidence="2">Flagellar associated protein</fullName>
    </submittedName>
</protein>
<dbReference type="GO" id="GO:0001578">
    <property type="term" value="P:microtubule bundle formation"/>
    <property type="evidence" value="ECO:0007669"/>
    <property type="project" value="TreeGrafter"/>
</dbReference>
<evidence type="ECO:0000256" key="1">
    <source>
        <dbReference type="ARBA" id="ARBA00010994"/>
    </source>
</evidence>
<name>A0AAX4PGV3_9CHLO</name>
<dbReference type="GO" id="GO:0046785">
    <property type="term" value="P:microtubule polymerization"/>
    <property type="evidence" value="ECO:0007669"/>
    <property type="project" value="InterPro"/>
</dbReference>
<comment type="similarity">
    <text evidence="1">Belongs to the TPPP family.</text>
</comment>
<dbReference type="GO" id="GO:0005874">
    <property type="term" value="C:microtubule"/>
    <property type="evidence" value="ECO:0007669"/>
    <property type="project" value="TreeGrafter"/>
</dbReference>
<dbReference type="Proteomes" id="UP001472866">
    <property type="component" value="Chromosome 11"/>
</dbReference>
<dbReference type="Pfam" id="PF05517">
    <property type="entry name" value="p25-alpha"/>
    <property type="match status" value="1"/>
</dbReference>
<dbReference type="GO" id="GO:0015631">
    <property type="term" value="F:tubulin binding"/>
    <property type="evidence" value="ECO:0007669"/>
    <property type="project" value="InterPro"/>
</dbReference>
<organism evidence="2 3">
    <name type="scientific">Chloropicon roscoffensis</name>
    <dbReference type="NCBI Taxonomy" id="1461544"/>
    <lineage>
        <taxon>Eukaryota</taxon>
        <taxon>Viridiplantae</taxon>
        <taxon>Chlorophyta</taxon>
        <taxon>Chloropicophyceae</taxon>
        <taxon>Chloropicales</taxon>
        <taxon>Chloropicaceae</taxon>
        <taxon>Chloropicon</taxon>
    </lineage>
</organism>